<dbReference type="AlphaFoldDB" id="A0A031K138"/>
<dbReference type="PATRIC" id="fig|158500.4.peg.1899"/>
<sequence>MVPDTPLRLAAVQKALEDIVAPVLPPDADFAREQLALIVRSLALVRKQIPQEYAFHVHDAHAFSAFGSEVAACLPDAHPARGELAQAIEDVRAIAPPVVPDRTALEQAVRALRGAIETAVQQVGEDAATLRAIGPVVLEHTRRQTLLERAWVADTGFDRDPASLPLPETILYSAGETPR</sequence>
<organism evidence="1 2">
    <name type="scientific">Novosphingobium resinovorum</name>
    <dbReference type="NCBI Taxonomy" id="158500"/>
    <lineage>
        <taxon>Bacteria</taxon>
        <taxon>Pseudomonadati</taxon>
        <taxon>Pseudomonadota</taxon>
        <taxon>Alphaproteobacteria</taxon>
        <taxon>Sphingomonadales</taxon>
        <taxon>Sphingomonadaceae</taxon>
        <taxon>Novosphingobium</taxon>
    </lineage>
</organism>
<protein>
    <submittedName>
        <fullName evidence="1">Uncharacterized protein</fullName>
    </submittedName>
</protein>
<comment type="caution">
    <text evidence="1">The sequence shown here is derived from an EMBL/GenBank/DDBJ whole genome shotgun (WGS) entry which is preliminary data.</text>
</comment>
<evidence type="ECO:0000313" key="1">
    <source>
        <dbReference type="EMBL" id="EZP82930.1"/>
    </source>
</evidence>
<reference evidence="1 2" key="1">
    <citation type="submission" date="2014-03" db="EMBL/GenBank/DDBJ databases">
        <title>Whole genome sequence of Novosphingobium resinovorum KF1.</title>
        <authorList>
            <person name="Gan H.M."/>
            <person name="Gan H.Y."/>
            <person name="Chew T.H."/>
            <person name="Savka M.A."/>
        </authorList>
    </citation>
    <scope>NUCLEOTIDE SEQUENCE [LARGE SCALE GENOMIC DNA]</scope>
    <source>
        <strain evidence="1 2">KF1</strain>
    </source>
</reference>
<dbReference type="EMBL" id="JFYZ01000005">
    <property type="protein sequence ID" value="EZP82930.1"/>
    <property type="molecule type" value="Genomic_DNA"/>
</dbReference>
<proteinExistence type="predicted"/>
<dbReference type="RefSeq" id="WP_155986217.1">
    <property type="nucleotide sequence ID" value="NZ_CP017076.1"/>
</dbReference>
<dbReference type="Proteomes" id="UP000024329">
    <property type="component" value="Unassembled WGS sequence"/>
</dbReference>
<dbReference type="OrthoDB" id="4761345at2"/>
<name>A0A031K138_9SPHN</name>
<accession>A0A031K138</accession>
<evidence type="ECO:0000313" key="2">
    <source>
        <dbReference type="Proteomes" id="UP000024329"/>
    </source>
</evidence>
<gene>
    <name evidence="1" type="ORF">BV97_01854</name>
</gene>